<proteinExistence type="predicted"/>
<evidence type="ECO:0000256" key="1">
    <source>
        <dbReference type="SAM" id="MobiDB-lite"/>
    </source>
</evidence>
<reference evidence="2" key="1">
    <citation type="submission" date="2023-04" db="EMBL/GenBank/DDBJ databases">
        <authorList>
            <person name="Vijverberg K."/>
            <person name="Xiong W."/>
            <person name="Schranz E."/>
        </authorList>
    </citation>
    <scope>NUCLEOTIDE SEQUENCE</scope>
</reference>
<accession>A0AA35Z5E7</accession>
<dbReference type="AlphaFoldDB" id="A0AA35Z5E7"/>
<evidence type="ECO:0000313" key="3">
    <source>
        <dbReference type="Proteomes" id="UP001177003"/>
    </source>
</evidence>
<evidence type="ECO:0000313" key="2">
    <source>
        <dbReference type="EMBL" id="CAI9286096.1"/>
    </source>
</evidence>
<feature type="region of interest" description="Disordered" evidence="1">
    <location>
        <begin position="139"/>
        <end position="171"/>
    </location>
</feature>
<keyword evidence="3" id="KW-1185">Reference proteome</keyword>
<gene>
    <name evidence="2" type="ORF">LSALG_LOCUS25533</name>
</gene>
<protein>
    <submittedName>
        <fullName evidence="2">Uncharacterized protein</fullName>
    </submittedName>
</protein>
<dbReference type="EMBL" id="OX465081">
    <property type="protein sequence ID" value="CAI9286096.1"/>
    <property type="molecule type" value="Genomic_DNA"/>
</dbReference>
<sequence>MSGWRIRPQMDEINLEASYGGNPTVFSIRLHYGGEFTKFYEIKYIKGQHKFVDLIDSNLFSAHDIDDMMEELACVEEEGCVLNGLTQPQLNPPVLEPSMQTPTMKPNMESLSHIDVAHVSPPRMESPIEVEFVKEPNMEPPIMEPFSEALGGSSDNEGSRDSSDSDDSDFIVDEDNLLDDTEVDIHDFCLNIDDNLEWVGDPPITTENVEMSDEEMEVINTDVL</sequence>
<name>A0AA35Z5E7_LACSI</name>
<organism evidence="2 3">
    <name type="scientific">Lactuca saligna</name>
    <name type="common">Willowleaf lettuce</name>
    <dbReference type="NCBI Taxonomy" id="75948"/>
    <lineage>
        <taxon>Eukaryota</taxon>
        <taxon>Viridiplantae</taxon>
        <taxon>Streptophyta</taxon>
        <taxon>Embryophyta</taxon>
        <taxon>Tracheophyta</taxon>
        <taxon>Spermatophyta</taxon>
        <taxon>Magnoliopsida</taxon>
        <taxon>eudicotyledons</taxon>
        <taxon>Gunneridae</taxon>
        <taxon>Pentapetalae</taxon>
        <taxon>asterids</taxon>
        <taxon>campanulids</taxon>
        <taxon>Asterales</taxon>
        <taxon>Asteraceae</taxon>
        <taxon>Cichorioideae</taxon>
        <taxon>Cichorieae</taxon>
        <taxon>Lactucinae</taxon>
        <taxon>Lactuca</taxon>
    </lineage>
</organism>
<dbReference type="Proteomes" id="UP001177003">
    <property type="component" value="Chromosome 5"/>
</dbReference>